<dbReference type="EMBL" id="BMTD01000029">
    <property type="protein sequence ID" value="GGV25811.1"/>
    <property type="molecule type" value="Genomic_DNA"/>
</dbReference>
<gene>
    <name evidence="2" type="ORF">GCM10010260_77680</name>
</gene>
<sequence>MFHLSDFGRSRKPVISRRFAGLLLISRPVAAADLVIRAGNGRPNVIGVFHEAFRALEGAHCGMPRECAAGNIPKE</sequence>
<accession>A0A918IJ53</accession>
<reference evidence="2" key="2">
    <citation type="submission" date="2020-09" db="EMBL/GenBank/DDBJ databases">
        <authorList>
            <person name="Sun Q."/>
            <person name="Ohkuma M."/>
        </authorList>
    </citation>
    <scope>NUCLEOTIDE SEQUENCE</scope>
    <source>
        <strain evidence="2">JCM 4369</strain>
    </source>
</reference>
<evidence type="ECO:0000313" key="2">
    <source>
        <dbReference type="EMBL" id="GGV25811.1"/>
    </source>
</evidence>
<dbReference type="AlphaFoldDB" id="A0A918IJ53"/>
<protein>
    <submittedName>
        <fullName evidence="2">Uncharacterized protein</fullName>
    </submittedName>
</protein>
<feature type="signal peptide" evidence="1">
    <location>
        <begin position="1"/>
        <end position="31"/>
    </location>
</feature>
<keyword evidence="1" id="KW-0732">Signal</keyword>
<keyword evidence="3" id="KW-1185">Reference proteome</keyword>
<comment type="caution">
    <text evidence="2">The sequence shown here is derived from an EMBL/GenBank/DDBJ whole genome shotgun (WGS) entry which is preliminary data.</text>
</comment>
<name>A0A918IJ53_9ACTN</name>
<feature type="chain" id="PRO_5039211883" evidence="1">
    <location>
        <begin position="32"/>
        <end position="75"/>
    </location>
</feature>
<evidence type="ECO:0000256" key="1">
    <source>
        <dbReference type="SAM" id="SignalP"/>
    </source>
</evidence>
<organism evidence="2 3">
    <name type="scientific">Streptomyces filipinensis</name>
    <dbReference type="NCBI Taxonomy" id="66887"/>
    <lineage>
        <taxon>Bacteria</taxon>
        <taxon>Bacillati</taxon>
        <taxon>Actinomycetota</taxon>
        <taxon>Actinomycetes</taxon>
        <taxon>Kitasatosporales</taxon>
        <taxon>Streptomycetaceae</taxon>
        <taxon>Streptomyces</taxon>
    </lineage>
</organism>
<dbReference type="Proteomes" id="UP000618795">
    <property type="component" value="Unassembled WGS sequence"/>
</dbReference>
<evidence type="ECO:0000313" key="3">
    <source>
        <dbReference type="Proteomes" id="UP000618795"/>
    </source>
</evidence>
<proteinExistence type="predicted"/>
<reference evidence="2" key="1">
    <citation type="journal article" date="2014" name="Int. J. Syst. Evol. Microbiol.">
        <title>Complete genome sequence of Corynebacterium casei LMG S-19264T (=DSM 44701T), isolated from a smear-ripened cheese.</title>
        <authorList>
            <consortium name="US DOE Joint Genome Institute (JGI-PGF)"/>
            <person name="Walter F."/>
            <person name="Albersmeier A."/>
            <person name="Kalinowski J."/>
            <person name="Ruckert C."/>
        </authorList>
    </citation>
    <scope>NUCLEOTIDE SEQUENCE</scope>
    <source>
        <strain evidence="2">JCM 4369</strain>
    </source>
</reference>